<keyword evidence="1" id="KW-0808">Transferase</keyword>
<gene>
    <name evidence="2" type="ORF">PIIN_07791</name>
</gene>
<comment type="catalytic activity">
    <reaction evidence="1">
        <text>DNA(n) + a 2'-deoxyribonucleoside 5'-triphosphate = DNA(n+1) + diphosphate</text>
        <dbReference type="Rhea" id="RHEA:22508"/>
        <dbReference type="Rhea" id="RHEA-COMP:17339"/>
        <dbReference type="Rhea" id="RHEA-COMP:17340"/>
        <dbReference type="ChEBI" id="CHEBI:33019"/>
        <dbReference type="ChEBI" id="CHEBI:61560"/>
        <dbReference type="ChEBI" id="CHEBI:173112"/>
        <dbReference type="EC" id="2.7.7.49"/>
    </reaction>
</comment>
<dbReference type="InParanoid" id="G4TR94"/>
<dbReference type="PANTHER" id="PTHR12066">
    <property type="entry name" value="TELOMERASE REVERSE TRANSCRIPTASE"/>
    <property type="match status" value="1"/>
</dbReference>
<accession>G4TR94</accession>
<keyword evidence="1" id="KW-0779">Telomere</keyword>
<keyword evidence="1" id="KW-0158">Chromosome</keyword>
<dbReference type="GO" id="GO:0007004">
    <property type="term" value="P:telomere maintenance via telomerase"/>
    <property type="evidence" value="ECO:0007669"/>
    <property type="project" value="TreeGrafter"/>
</dbReference>
<organism evidence="2 3">
    <name type="scientific">Serendipita indica (strain DSM 11827)</name>
    <name type="common">Root endophyte fungus</name>
    <name type="synonym">Piriformospora indica</name>
    <dbReference type="NCBI Taxonomy" id="1109443"/>
    <lineage>
        <taxon>Eukaryota</taxon>
        <taxon>Fungi</taxon>
        <taxon>Dikarya</taxon>
        <taxon>Basidiomycota</taxon>
        <taxon>Agaricomycotina</taxon>
        <taxon>Agaricomycetes</taxon>
        <taxon>Sebacinales</taxon>
        <taxon>Serendipitaceae</taxon>
        <taxon>Serendipita</taxon>
    </lineage>
</organism>
<comment type="caution">
    <text evidence="2">The sequence shown here is derived from an EMBL/GenBank/DDBJ whole genome shotgun (WGS) entry which is preliminary data.</text>
</comment>
<dbReference type="AlphaFoldDB" id="G4TR94"/>
<dbReference type="eggNOG" id="ENOG502R15P">
    <property type="taxonomic scope" value="Eukaryota"/>
</dbReference>
<comment type="function">
    <text evidence="1">Telomerase is a ribonucleoprotein enzyme essential for the replication of chromosome termini in most eukaryotes. It elongates telomeres. It is a reverse transcriptase that adds simple sequence repeats to chromosome ends by copying a template sequence within the RNA component of the enzyme.</text>
</comment>
<dbReference type="GO" id="GO:0046872">
    <property type="term" value="F:metal ion binding"/>
    <property type="evidence" value="ECO:0007669"/>
    <property type="project" value="UniProtKB-KW"/>
</dbReference>
<dbReference type="GO" id="GO:0042162">
    <property type="term" value="F:telomeric DNA binding"/>
    <property type="evidence" value="ECO:0007669"/>
    <property type="project" value="TreeGrafter"/>
</dbReference>
<evidence type="ECO:0000313" key="2">
    <source>
        <dbReference type="EMBL" id="CCA73837.1"/>
    </source>
</evidence>
<name>G4TR94_SERID</name>
<reference evidence="2 3" key="1">
    <citation type="journal article" date="2011" name="PLoS Pathog.">
        <title>Endophytic Life Strategies Decoded by Genome and Transcriptome Analyses of the Mutualistic Root Symbiont Piriformospora indica.</title>
        <authorList>
            <person name="Zuccaro A."/>
            <person name="Lahrmann U."/>
            <person name="Guldener U."/>
            <person name="Langen G."/>
            <person name="Pfiffi S."/>
            <person name="Biedenkopf D."/>
            <person name="Wong P."/>
            <person name="Samans B."/>
            <person name="Grimm C."/>
            <person name="Basiewicz M."/>
            <person name="Murat C."/>
            <person name="Martin F."/>
            <person name="Kogel K.H."/>
        </authorList>
    </citation>
    <scope>NUCLEOTIDE SEQUENCE [LARGE SCALE GENOMIC DNA]</scope>
    <source>
        <strain evidence="2 3">DSM 11827</strain>
    </source>
</reference>
<dbReference type="HOGENOM" id="CLU_977008_0_0_1"/>
<keyword evidence="1" id="KW-0479">Metal-binding</keyword>
<comment type="subcellular location">
    <subcellularLocation>
        <location evidence="1">Nucleus</location>
    </subcellularLocation>
    <subcellularLocation>
        <location evidence="1">Chromosome</location>
        <location evidence="1">Telomere</location>
    </subcellularLocation>
</comment>
<keyword evidence="3" id="KW-1185">Reference proteome</keyword>
<keyword evidence="1" id="KW-0460">Magnesium</keyword>
<dbReference type="EMBL" id="CAFZ01000257">
    <property type="protein sequence ID" value="CCA73837.1"/>
    <property type="molecule type" value="Genomic_DNA"/>
</dbReference>
<keyword evidence="1" id="KW-0695">RNA-directed DNA polymerase</keyword>
<evidence type="ECO:0000313" key="3">
    <source>
        <dbReference type="Proteomes" id="UP000007148"/>
    </source>
</evidence>
<proteinExistence type="inferred from homology"/>
<protein>
    <recommendedName>
        <fullName evidence="1">Telomerase reverse transcriptase</fullName>
        <ecNumber evidence="1">2.7.7.49</ecNumber>
    </recommendedName>
    <alternativeName>
        <fullName evidence="1">Telomerase catalytic subunit</fullName>
    </alternativeName>
</protein>
<evidence type="ECO:0000256" key="1">
    <source>
        <dbReference type="RuleBase" id="RU365061"/>
    </source>
</evidence>
<dbReference type="GO" id="GO:0003720">
    <property type="term" value="F:telomerase activity"/>
    <property type="evidence" value="ECO:0007669"/>
    <property type="project" value="InterPro"/>
</dbReference>
<comment type="similarity">
    <text evidence="1">Belongs to the reverse transcriptase family. Telomerase subfamily.</text>
</comment>
<dbReference type="PANTHER" id="PTHR12066:SF0">
    <property type="entry name" value="TELOMERASE REVERSE TRANSCRIPTASE"/>
    <property type="match status" value="1"/>
</dbReference>
<dbReference type="Proteomes" id="UP000007148">
    <property type="component" value="Unassembled WGS sequence"/>
</dbReference>
<dbReference type="OrthoDB" id="289721at2759"/>
<keyword evidence="1" id="KW-0539">Nucleus</keyword>
<dbReference type="STRING" id="1109443.G4TR94"/>
<dbReference type="GO" id="GO:0000781">
    <property type="term" value="C:chromosome, telomeric region"/>
    <property type="evidence" value="ECO:0007669"/>
    <property type="project" value="UniProtKB-SubCell"/>
</dbReference>
<dbReference type="EC" id="2.7.7.49" evidence="1"/>
<dbReference type="GO" id="GO:0000333">
    <property type="term" value="C:telomerase catalytic core complex"/>
    <property type="evidence" value="ECO:0007669"/>
    <property type="project" value="TreeGrafter"/>
</dbReference>
<sequence length="285" mass="32407">MTATGSINPVLSQYYAQIYPLSEYLDALIPSKPRSWTTEADTATFRDLLQTTLVALRSSTEQIPTYAYYHPQCSQSEVKPLSRLNTVLNILRSWTERMESSFNGVMHDHTTFLRSDIDWFVPFSLYEHFAKPFYQCETKDELGKPQPGRVNISNYAVNSMVVSLTSPDWSLLLQRIGEGPMYHLLVSTSLFLHVGNDCFCQATGSPIHELGPLQLGSRKRARPADMVELSCAFKKQKLGEEVSLKKPRVNSPNNIRIMRARMFYASAKHLSHIKLRTGLPAKRLF</sequence>
<keyword evidence="1" id="KW-0548">Nucleotidyltransferase</keyword>
<dbReference type="InterPro" id="IPR003545">
    <property type="entry name" value="Telomerase_RT"/>
</dbReference>
<dbReference type="GO" id="GO:0070034">
    <property type="term" value="F:telomerase RNA binding"/>
    <property type="evidence" value="ECO:0007669"/>
    <property type="project" value="TreeGrafter"/>
</dbReference>